<dbReference type="PANTHER" id="PTHR48106:SF8">
    <property type="entry name" value="OS02G0805600 PROTEIN"/>
    <property type="match status" value="1"/>
</dbReference>
<dbReference type="SUPFAM" id="SSF50129">
    <property type="entry name" value="GroES-like"/>
    <property type="match status" value="1"/>
</dbReference>
<dbReference type="Gene3D" id="3.90.180.10">
    <property type="entry name" value="Medium-chain alcohol dehydrogenases, catalytic domain"/>
    <property type="match status" value="1"/>
</dbReference>
<dbReference type="InterPro" id="IPR011032">
    <property type="entry name" value="GroES-like_sf"/>
</dbReference>
<accession>A0A4Q0NVQ7</accession>
<keyword evidence="1" id="KW-0521">NADP</keyword>
<dbReference type="Pfam" id="PF13602">
    <property type="entry name" value="ADH_zinc_N_2"/>
    <property type="match status" value="1"/>
</dbReference>
<dbReference type="InterPro" id="IPR014189">
    <property type="entry name" value="Quinone_OxRdtase_PIG3"/>
</dbReference>
<dbReference type="SUPFAM" id="SSF51735">
    <property type="entry name" value="NAD(P)-binding Rossmann-fold domains"/>
    <property type="match status" value="1"/>
</dbReference>
<dbReference type="SMART" id="SM00829">
    <property type="entry name" value="PKS_ER"/>
    <property type="match status" value="1"/>
</dbReference>
<proteinExistence type="predicted"/>
<dbReference type="Pfam" id="PF08240">
    <property type="entry name" value="ADH_N"/>
    <property type="match status" value="1"/>
</dbReference>
<reference evidence="4 5" key="1">
    <citation type="submission" date="2018-07" db="EMBL/GenBank/DDBJ databases">
        <title>Leeuwenhoekiella genomics.</title>
        <authorList>
            <person name="Tahon G."/>
            <person name="Willems A."/>
        </authorList>
    </citation>
    <scope>NUCLEOTIDE SEQUENCE [LARGE SCALE GENOMIC DNA]</scope>
    <source>
        <strain evidence="4 5">LMG 29608</strain>
    </source>
</reference>
<evidence type="ECO:0000313" key="4">
    <source>
        <dbReference type="EMBL" id="RXG15785.1"/>
    </source>
</evidence>
<organism evidence="4 5">
    <name type="scientific">Leeuwenhoekiella polynyae</name>
    <dbReference type="NCBI Taxonomy" id="1550906"/>
    <lineage>
        <taxon>Bacteria</taxon>
        <taxon>Pseudomonadati</taxon>
        <taxon>Bacteroidota</taxon>
        <taxon>Flavobacteriia</taxon>
        <taxon>Flavobacteriales</taxon>
        <taxon>Flavobacteriaceae</taxon>
        <taxon>Leeuwenhoekiella</taxon>
    </lineage>
</organism>
<name>A0A4Q0NVQ7_9FLAO</name>
<dbReference type="EMBL" id="QOVK01000020">
    <property type="protein sequence ID" value="RXG15785.1"/>
    <property type="molecule type" value="Genomic_DNA"/>
</dbReference>
<dbReference type="InterPro" id="IPR013154">
    <property type="entry name" value="ADH-like_N"/>
</dbReference>
<gene>
    <name evidence="4" type="ORF">DSM02_3327</name>
</gene>
<feature type="domain" description="Enoyl reductase (ER)" evidence="3">
    <location>
        <begin position="10"/>
        <end position="321"/>
    </location>
</feature>
<dbReference type="OrthoDB" id="9787435at2"/>
<sequence>MKAIVITEAGGPEVLKLKTVGSQPLAAHHVRIAVKAAGVNRSDILTRKNPDAYGDDTPAAQIPGLEVAGEIIERDEDVESFKVGDAVCALVAGGGYATEIVVDARLCLPVPKDFSFVEAAALPEVMFTVWFNVFQQAKAKKGEKLLIHGGTSGIGIMGLQMAKALGLKTYTTVGSQEKIDFVEKYDLAEVINYKETDFELIFADKKIDVILDMVGGGYTQKNLNILNKKGRLVHINGMNGLTPEINLWTIMSKQLTLTGSLLKPEPIAIKQGIASEIYKEIWPLLNSKMIKPFIYKTFTLDDASKAHQLMESSKHIGKIILEVA</sequence>
<dbReference type="GO" id="GO:0070402">
    <property type="term" value="F:NADPH binding"/>
    <property type="evidence" value="ECO:0007669"/>
    <property type="project" value="TreeGrafter"/>
</dbReference>
<dbReference type="AlphaFoldDB" id="A0A4Q0NVQ7"/>
<protein>
    <submittedName>
        <fullName evidence="4">Putative PIG3 family NAD(P)H quinone oxidoreductase</fullName>
    </submittedName>
</protein>
<evidence type="ECO:0000256" key="1">
    <source>
        <dbReference type="ARBA" id="ARBA00022857"/>
    </source>
</evidence>
<evidence type="ECO:0000256" key="2">
    <source>
        <dbReference type="ARBA" id="ARBA00023002"/>
    </source>
</evidence>
<comment type="caution">
    <text evidence="4">The sequence shown here is derived from an EMBL/GenBank/DDBJ whole genome shotgun (WGS) entry which is preliminary data.</text>
</comment>
<keyword evidence="2" id="KW-0560">Oxidoreductase</keyword>
<dbReference type="RefSeq" id="WP_128766615.1">
    <property type="nucleotide sequence ID" value="NZ_JBHUOO010000022.1"/>
</dbReference>
<dbReference type="PANTHER" id="PTHR48106">
    <property type="entry name" value="QUINONE OXIDOREDUCTASE PIG3-RELATED"/>
    <property type="match status" value="1"/>
</dbReference>
<dbReference type="GO" id="GO:0016651">
    <property type="term" value="F:oxidoreductase activity, acting on NAD(P)H"/>
    <property type="evidence" value="ECO:0007669"/>
    <property type="project" value="TreeGrafter"/>
</dbReference>
<keyword evidence="5" id="KW-1185">Reference proteome</keyword>
<dbReference type="InterPro" id="IPR020843">
    <property type="entry name" value="ER"/>
</dbReference>
<dbReference type="Gene3D" id="3.40.50.720">
    <property type="entry name" value="NAD(P)-binding Rossmann-like Domain"/>
    <property type="match status" value="1"/>
</dbReference>
<dbReference type="Proteomes" id="UP000289859">
    <property type="component" value="Unassembled WGS sequence"/>
</dbReference>
<dbReference type="CDD" id="cd05276">
    <property type="entry name" value="p53_inducible_oxidoreductase"/>
    <property type="match status" value="1"/>
</dbReference>
<evidence type="ECO:0000313" key="5">
    <source>
        <dbReference type="Proteomes" id="UP000289859"/>
    </source>
</evidence>
<evidence type="ECO:0000259" key="3">
    <source>
        <dbReference type="SMART" id="SM00829"/>
    </source>
</evidence>
<dbReference type="InterPro" id="IPR036291">
    <property type="entry name" value="NAD(P)-bd_dom_sf"/>
</dbReference>
<dbReference type="NCBIfam" id="TIGR02824">
    <property type="entry name" value="quinone_pig3"/>
    <property type="match status" value="1"/>
</dbReference>